<evidence type="ECO:0000313" key="1">
    <source>
        <dbReference type="EMBL" id="SEO23087.1"/>
    </source>
</evidence>
<gene>
    <name evidence="1" type="ORF">SAMN04489859_10499</name>
</gene>
<name>A0A1H8N0F9_9RHOB</name>
<proteinExistence type="predicted"/>
<organism evidence="1 2">
    <name type="scientific">Paracoccus alcaliphilus</name>
    <dbReference type="NCBI Taxonomy" id="34002"/>
    <lineage>
        <taxon>Bacteria</taxon>
        <taxon>Pseudomonadati</taxon>
        <taxon>Pseudomonadota</taxon>
        <taxon>Alphaproteobacteria</taxon>
        <taxon>Rhodobacterales</taxon>
        <taxon>Paracoccaceae</taxon>
        <taxon>Paracoccus</taxon>
    </lineage>
</organism>
<dbReference type="EMBL" id="FODE01000049">
    <property type="protein sequence ID" value="SEO23087.1"/>
    <property type="molecule type" value="Genomic_DNA"/>
</dbReference>
<keyword evidence="2" id="KW-1185">Reference proteome</keyword>
<protein>
    <submittedName>
        <fullName evidence="1">Uncharacterized protein</fullName>
    </submittedName>
</protein>
<dbReference type="STRING" id="34002.SAMN04489859_10499"/>
<evidence type="ECO:0000313" key="2">
    <source>
        <dbReference type="Proteomes" id="UP000199054"/>
    </source>
</evidence>
<reference evidence="1 2" key="1">
    <citation type="submission" date="2016-10" db="EMBL/GenBank/DDBJ databases">
        <authorList>
            <person name="de Groot N.N."/>
        </authorList>
    </citation>
    <scope>NUCLEOTIDE SEQUENCE [LARGE SCALE GENOMIC DNA]</scope>
    <source>
        <strain evidence="1 2">DSM 8512</strain>
    </source>
</reference>
<dbReference type="Proteomes" id="UP000199054">
    <property type="component" value="Unassembled WGS sequence"/>
</dbReference>
<dbReference type="RefSeq" id="WP_244519356.1">
    <property type="nucleotide sequence ID" value="NZ_CP067124.1"/>
</dbReference>
<dbReference type="AlphaFoldDB" id="A0A1H8N0F9"/>
<sequence>MRRRDEEKIAAQLAKAMAMICVRNTMLENIHAGRVPVTNAGNFSDVFVVDADGNQIHGKSFRVLTTTRCAI</sequence>
<accession>A0A1H8N0F9</accession>